<feature type="transmembrane region" description="Helical" evidence="1">
    <location>
        <begin position="280"/>
        <end position="303"/>
    </location>
</feature>
<dbReference type="EC" id="2.7.8.6" evidence="3"/>
<dbReference type="PANTHER" id="PTHR30576:SF8">
    <property type="entry name" value="UNDECAPRENYL-PHOSPHATE GALACTOSE PHOSPHOTRANSFERASE"/>
    <property type="match status" value="1"/>
</dbReference>
<dbReference type="InterPro" id="IPR003362">
    <property type="entry name" value="Bact_transf"/>
</dbReference>
<keyword evidence="1" id="KW-1133">Transmembrane helix</keyword>
<sequence length="473" mass="52297">MPSYATVKSVISAWDAAIALVAPYLALWLRNASNVKFSLDSFFIYASAACVATLVLLKVSGVSNTTWRFFSLSDAVDAFVNIAMGVIVGVTVSFFYDRLESVPRSLPFIHVFIQFAAYAGLRFALKRVSAGDRTPTDRPSHVLLIGCNQTSYVYARAVETIGRGSLRVAAVLTHDPIMVGHIFCGIPIVSTFDNIEAAIGKLKTHGIQIRRLILSASEDEISRQSLDNVMLAAKRLQIPVTDIHLLFTEITGKGAHEDDVEIDIIELRGRHWILKRSLDITAAAILIALLSPLFVVTAALVLLDVGAPIFFWQQRFGRHGKVFSVFKFRTMKDGDANLHSDADRTSSIGLILRLTRLDELPQLWNILIGDMSFIGPRPLLPVDQPEELSQRLAVRPGLSGWAQVNGGRLITPEEKRALDLWYIAHASLWLDIKIAFMTIVVMVRGDKYNGHEVGRAVGWLKEHEESAMLGEAP</sequence>
<accession>A0AA48M2T9</accession>
<evidence type="ECO:0000256" key="1">
    <source>
        <dbReference type="SAM" id="Phobius"/>
    </source>
</evidence>
<dbReference type="GO" id="GO:0047360">
    <property type="term" value="F:undecaprenyl-phosphate galactose phosphotransferase activity"/>
    <property type="evidence" value="ECO:0007669"/>
    <property type="project" value="UniProtKB-EC"/>
</dbReference>
<feature type="transmembrane region" description="Helical" evidence="1">
    <location>
        <begin position="12"/>
        <end position="30"/>
    </location>
</feature>
<dbReference type="EMBL" id="OY288114">
    <property type="protein sequence ID" value="CAJ0888232.1"/>
    <property type="molecule type" value="Genomic_DNA"/>
</dbReference>
<keyword evidence="1" id="KW-0472">Membrane</keyword>
<keyword evidence="3" id="KW-0808">Transferase</keyword>
<evidence type="ECO:0000313" key="3">
    <source>
        <dbReference type="EMBL" id="CAJ0888232.1"/>
    </source>
</evidence>
<feature type="transmembrane region" description="Helical" evidence="1">
    <location>
        <begin position="42"/>
        <end position="63"/>
    </location>
</feature>
<gene>
    <name evidence="3" type="primary">rfbP</name>
    <name evidence="3" type="ORF">AMST5_03860</name>
</gene>
<feature type="transmembrane region" description="Helical" evidence="1">
    <location>
        <begin position="75"/>
        <end position="96"/>
    </location>
</feature>
<feature type="domain" description="Bacterial sugar transferase" evidence="2">
    <location>
        <begin position="275"/>
        <end position="443"/>
    </location>
</feature>
<name>A0AA48M2T9_9ZZZZ</name>
<keyword evidence="1" id="KW-0812">Transmembrane</keyword>
<dbReference type="AlphaFoldDB" id="A0AA48M2T9"/>
<dbReference type="Pfam" id="PF02397">
    <property type="entry name" value="Bac_transf"/>
    <property type="match status" value="1"/>
</dbReference>
<organism evidence="3">
    <name type="scientific">freshwater sediment metagenome</name>
    <dbReference type="NCBI Taxonomy" id="556182"/>
    <lineage>
        <taxon>unclassified sequences</taxon>
        <taxon>metagenomes</taxon>
        <taxon>ecological metagenomes</taxon>
    </lineage>
</organism>
<proteinExistence type="predicted"/>
<evidence type="ECO:0000259" key="2">
    <source>
        <dbReference type="Pfam" id="PF02397"/>
    </source>
</evidence>
<reference evidence="3" key="1">
    <citation type="submission" date="2023-07" db="EMBL/GenBank/DDBJ databases">
        <authorList>
            <person name="Pelsma A.J. K."/>
        </authorList>
    </citation>
    <scope>NUCLEOTIDE SEQUENCE</scope>
</reference>
<dbReference type="PANTHER" id="PTHR30576">
    <property type="entry name" value="COLANIC BIOSYNTHESIS UDP-GLUCOSE LIPID CARRIER TRANSFERASE"/>
    <property type="match status" value="1"/>
</dbReference>
<protein>
    <submittedName>
        <fullName evidence="3">Undecaprenyl-phosphate galactose phosphotransferase</fullName>
        <ecNumber evidence="3">2.7.8.6</ecNumber>
    </submittedName>
</protein>